<proteinExistence type="predicted"/>
<reference evidence="1" key="1">
    <citation type="submission" date="2020-05" db="EMBL/GenBank/DDBJ databases">
        <authorList>
            <person name="Chiriac C."/>
            <person name="Salcher M."/>
            <person name="Ghai R."/>
            <person name="Kavagutti S V."/>
        </authorList>
    </citation>
    <scope>NUCLEOTIDE SEQUENCE</scope>
</reference>
<dbReference type="AlphaFoldDB" id="A0A6J6R4Q9"/>
<evidence type="ECO:0000313" key="1">
    <source>
        <dbReference type="EMBL" id="CAB4718109.1"/>
    </source>
</evidence>
<protein>
    <submittedName>
        <fullName evidence="1">Unannotated protein</fullName>
    </submittedName>
</protein>
<accession>A0A6J6R4Q9</accession>
<dbReference type="EMBL" id="CAEZYI010000020">
    <property type="protein sequence ID" value="CAB4718109.1"/>
    <property type="molecule type" value="Genomic_DNA"/>
</dbReference>
<gene>
    <name evidence="1" type="ORF">UFOPK2662_00512</name>
</gene>
<organism evidence="1">
    <name type="scientific">freshwater metagenome</name>
    <dbReference type="NCBI Taxonomy" id="449393"/>
    <lineage>
        <taxon>unclassified sequences</taxon>
        <taxon>metagenomes</taxon>
        <taxon>ecological metagenomes</taxon>
    </lineage>
</organism>
<sequence length="268" mass="31614">MSRKVPLERPSELAARIIVEKIYRTSLELNDFNGEADYIFTTDDGASVLEVTSYWMRDYFEASLEENQNDLFFTTPYLNQNWMIAFDGYPTQKHVKDHLLMHIRELEHHHIFTFDWTFNEWWMRNVPTLEKSLNALKEFKVISARVVSRDIYLDLDQSERLVWLMPSMSYSYGGTNGALEVIELIVKANLRDQQKLGENSAPNKHYWIWINEHTHPSILEAFKGESFSHLPERNPRFPEAVTHFWIVQQDANTGWHFNPQSGWATVEN</sequence>
<name>A0A6J6R4Q9_9ZZZZ</name>